<protein>
    <recommendedName>
        <fullName evidence="7">VTT domain-containing protein</fullName>
    </recommendedName>
</protein>
<feature type="transmembrane region" description="Helical" evidence="6">
    <location>
        <begin position="155"/>
        <end position="176"/>
    </location>
</feature>
<feature type="transmembrane region" description="Helical" evidence="6">
    <location>
        <begin position="188"/>
        <end position="206"/>
    </location>
</feature>
<keyword evidence="5 6" id="KW-0472">Membrane</keyword>
<name>A0A4E0Q9W0_9EURY</name>
<keyword evidence="2" id="KW-1003">Cell membrane</keyword>
<dbReference type="EMBL" id="PGGK01000006">
    <property type="protein sequence ID" value="TGC09092.1"/>
    <property type="molecule type" value="Genomic_DNA"/>
</dbReference>
<feature type="transmembrane region" description="Helical" evidence="6">
    <location>
        <begin position="78"/>
        <end position="102"/>
    </location>
</feature>
<evidence type="ECO:0000313" key="8">
    <source>
        <dbReference type="EMBL" id="TGC09092.1"/>
    </source>
</evidence>
<reference evidence="8 9" key="1">
    <citation type="submission" date="2017-11" db="EMBL/GenBank/DDBJ databases">
        <title>Isolation and Characterization of Methanogenic Archaea from Saline Meromictic Lake at Siberia.</title>
        <authorList>
            <person name="Shen Y."/>
            <person name="Huang H.-H."/>
            <person name="Lai M.-C."/>
            <person name="Chen S.-C."/>
        </authorList>
    </citation>
    <scope>NUCLEOTIDE SEQUENCE [LARGE SCALE GENOMIC DNA]</scope>
    <source>
        <strain evidence="8 9">SY-01</strain>
    </source>
</reference>
<keyword evidence="3 6" id="KW-0812">Transmembrane</keyword>
<dbReference type="OrthoDB" id="382488at2157"/>
<organism evidence="8 9">
    <name type="scientific">Methanolobus halotolerans</name>
    <dbReference type="NCBI Taxonomy" id="2052935"/>
    <lineage>
        <taxon>Archaea</taxon>
        <taxon>Methanobacteriati</taxon>
        <taxon>Methanobacteriota</taxon>
        <taxon>Stenosarchaea group</taxon>
        <taxon>Methanomicrobia</taxon>
        <taxon>Methanosarcinales</taxon>
        <taxon>Methanosarcinaceae</taxon>
        <taxon>Methanolobus</taxon>
    </lineage>
</organism>
<evidence type="ECO:0000313" key="9">
    <source>
        <dbReference type="Proteomes" id="UP000297295"/>
    </source>
</evidence>
<evidence type="ECO:0000256" key="4">
    <source>
        <dbReference type="ARBA" id="ARBA00022989"/>
    </source>
</evidence>
<comment type="subcellular location">
    <subcellularLocation>
        <location evidence="1">Cell membrane</location>
        <topology evidence="1">Multi-pass membrane protein</topology>
    </subcellularLocation>
</comment>
<dbReference type="RefSeq" id="WP_135389586.1">
    <property type="nucleotide sequence ID" value="NZ_PGGK01000006.1"/>
</dbReference>
<feature type="domain" description="VTT" evidence="7">
    <location>
        <begin position="67"/>
        <end position="180"/>
    </location>
</feature>
<dbReference type="PANTHER" id="PTHR12677:SF59">
    <property type="entry name" value="GOLGI APPARATUS MEMBRANE PROTEIN TVP38-RELATED"/>
    <property type="match status" value="1"/>
</dbReference>
<evidence type="ECO:0000256" key="1">
    <source>
        <dbReference type="ARBA" id="ARBA00004651"/>
    </source>
</evidence>
<accession>A0A4E0Q9W0</accession>
<feature type="transmembrane region" description="Helical" evidence="6">
    <location>
        <begin position="48"/>
        <end position="66"/>
    </location>
</feature>
<gene>
    <name evidence="8" type="ORF">CUN85_06875</name>
</gene>
<dbReference type="Proteomes" id="UP000297295">
    <property type="component" value="Unassembled WGS sequence"/>
</dbReference>
<evidence type="ECO:0000256" key="3">
    <source>
        <dbReference type="ARBA" id="ARBA00022692"/>
    </source>
</evidence>
<feature type="transmembrane region" description="Helical" evidence="6">
    <location>
        <begin position="12"/>
        <end position="36"/>
    </location>
</feature>
<proteinExistence type="predicted"/>
<keyword evidence="9" id="KW-1185">Reference proteome</keyword>
<comment type="caution">
    <text evidence="8">The sequence shown here is derived from an EMBL/GenBank/DDBJ whole genome shotgun (WGS) entry which is preliminary data.</text>
</comment>
<evidence type="ECO:0000256" key="5">
    <source>
        <dbReference type="ARBA" id="ARBA00023136"/>
    </source>
</evidence>
<evidence type="ECO:0000256" key="2">
    <source>
        <dbReference type="ARBA" id="ARBA00022475"/>
    </source>
</evidence>
<evidence type="ECO:0000259" key="7">
    <source>
        <dbReference type="Pfam" id="PF09335"/>
    </source>
</evidence>
<sequence length="208" mass="23426">MSKGKNVLKWRHIPVILAFIFLFLFILFEVSGLITLERINSLVRESGSFAAVLIILFLIIDLILPMPSTVLMTFSGAFYGTFMGTLINITGSLLASLAGFVITRKLGKRWSFLDNQEKQSMNEWFRKWGEGILILSKMIPIASETMACFAGLTRISLSHFIILSLIGIIPVSVYYAYFGSISESFSEWLLPLFFGIAIPIIVWSILKR</sequence>
<evidence type="ECO:0000256" key="6">
    <source>
        <dbReference type="SAM" id="Phobius"/>
    </source>
</evidence>
<keyword evidence="4 6" id="KW-1133">Transmembrane helix</keyword>
<dbReference type="PANTHER" id="PTHR12677">
    <property type="entry name" value="GOLGI APPARATUS MEMBRANE PROTEIN TVP38-RELATED"/>
    <property type="match status" value="1"/>
</dbReference>
<dbReference type="InterPro" id="IPR032816">
    <property type="entry name" value="VTT_dom"/>
</dbReference>
<dbReference type="AlphaFoldDB" id="A0A4E0Q9W0"/>
<dbReference type="Pfam" id="PF09335">
    <property type="entry name" value="VTT_dom"/>
    <property type="match status" value="1"/>
</dbReference>
<dbReference type="GO" id="GO:0005886">
    <property type="term" value="C:plasma membrane"/>
    <property type="evidence" value="ECO:0007669"/>
    <property type="project" value="UniProtKB-SubCell"/>
</dbReference>
<dbReference type="InterPro" id="IPR015414">
    <property type="entry name" value="TMEM64"/>
</dbReference>